<feature type="transmembrane region" description="Helical" evidence="8">
    <location>
        <begin position="193"/>
        <end position="215"/>
    </location>
</feature>
<dbReference type="InterPro" id="IPR002781">
    <property type="entry name" value="TM_pro_TauE-like"/>
</dbReference>
<keyword evidence="10" id="KW-1185">Reference proteome</keyword>
<protein>
    <recommendedName>
        <fullName evidence="8">Probable membrane transporter protein</fullName>
    </recommendedName>
</protein>
<keyword evidence="5 8" id="KW-0812">Transmembrane</keyword>
<evidence type="ECO:0000256" key="1">
    <source>
        <dbReference type="ARBA" id="ARBA00004651"/>
    </source>
</evidence>
<dbReference type="GO" id="GO:0005886">
    <property type="term" value="C:plasma membrane"/>
    <property type="evidence" value="ECO:0007669"/>
    <property type="project" value="UniProtKB-SubCell"/>
</dbReference>
<accession>A0A7G7YMH5</accession>
<keyword evidence="7 8" id="KW-0472">Membrane</keyword>
<evidence type="ECO:0000256" key="4">
    <source>
        <dbReference type="ARBA" id="ARBA00022475"/>
    </source>
</evidence>
<keyword evidence="6 8" id="KW-1133">Transmembrane helix</keyword>
<evidence type="ECO:0000256" key="8">
    <source>
        <dbReference type="RuleBase" id="RU363041"/>
    </source>
</evidence>
<reference evidence="9 10" key="1">
    <citation type="submission" date="2019-12" db="EMBL/GenBank/DDBJ databases">
        <title>Corynebacterium sp. nov., isolated from feces of the Anser Albifrons in China.</title>
        <authorList>
            <person name="Liu Q."/>
        </authorList>
    </citation>
    <scope>NUCLEOTIDE SEQUENCE [LARGE SCALE GENOMIC DNA]</scope>
    <source>
        <strain evidence="9 10">23H37-10</strain>
    </source>
</reference>
<gene>
    <name evidence="9" type="ORF">GP473_02500</name>
</gene>
<feature type="transmembrane region" description="Helical" evidence="8">
    <location>
        <begin position="142"/>
        <end position="173"/>
    </location>
</feature>
<dbReference type="Pfam" id="PF01925">
    <property type="entry name" value="TauE"/>
    <property type="match status" value="1"/>
</dbReference>
<keyword evidence="3" id="KW-0813">Transport</keyword>
<evidence type="ECO:0000256" key="7">
    <source>
        <dbReference type="ARBA" id="ARBA00023136"/>
    </source>
</evidence>
<dbReference type="PANTHER" id="PTHR30269">
    <property type="entry name" value="TRANSMEMBRANE PROTEIN YFCA"/>
    <property type="match status" value="1"/>
</dbReference>
<feature type="transmembrane region" description="Helical" evidence="8">
    <location>
        <begin position="104"/>
        <end position="121"/>
    </location>
</feature>
<dbReference type="Proteomes" id="UP000515275">
    <property type="component" value="Chromosome"/>
</dbReference>
<evidence type="ECO:0000313" key="9">
    <source>
        <dbReference type="EMBL" id="QNH95695.1"/>
    </source>
</evidence>
<dbReference type="KEGG" id="cans:GP473_02500"/>
<comment type="similarity">
    <text evidence="2 8">Belongs to the 4-toluene sulfonate uptake permease (TSUP) (TC 2.A.102) family.</text>
</comment>
<dbReference type="EMBL" id="CP046883">
    <property type="protein sequence ID" value="QNH95695.1"/>
    <property type="molecule type" value="Genomic_DNA"/>
</dbReference>
<feature type="transmembrane region" description="Helical" evidence="8">
    <location>
        <begin position="235"/>
        <end position="253"/>
    </location>
</feature>
<sequence length="257" mass="26450">MHLAPQTIALLLGGSAFAGFIDAIVGGGGLIMIPLLLISAPGLPEATALGTNKLTSISGTTSAAISMLRKVKVNKKLLLVASPIALVCSAFGALLATIISSGVMRPLVIALLLAVAIYVYIRPNFGIGAGTNTPVSPMTGSIALLMIAGIGFYDGFFGPGTGTFLIMVLTALLSHSFIHSSAMTKVINASTNFGGLLVFASFGHVWWTLGLALAFSNIIGAQIGARMVINKGTGFVRVMLLIVVLTMVGKLSYDLLT</sequence>
<feature type="transmembrane region" description="Helical" evidence="8">
    <location>
        <begin position="77"/>
        <end position="98"/>
    </location>
</feature>
<evidence type="ECO:0000313" key="10">
    <source>
        <dbReference type="Proteomes" id="UP000515275"/>
    </source>
</evidence>
<dbReference type="RefSeq" id="WP_186277082.1">
    <property type="nucleotide sequence ID" value="NZ_CP046883.1"/>
</dbReference>
<dbReference type="InterPro" id="IPR052017">
    <property type="entry name" value="TSUP"/>
</dbReference>
<evidence type="ECO:0000256" key="6">
    <source>
        <dbReference type="ARBA" id="ARBA00022989"/>
    </source>
</evidence>
<evidence type="ECO:0000256" key="3">
    <source>
        <dbReference type="ARBA" id="ARBA00022448"/>
    </source>
</evidence>
<proteinExistence type="inferred from homology"/>
<evidence type="ECO:0000256" key="2">
    <source>
        <dbReference type="ARBA" id="ARBA00009142"/>
    </source>
</evidence>
<comment type="subcellular location">
    <subcellularLocation>
        <location evidence="1 8">Cell membrane</location>
        <topology evidence="1 8">Multi-pass membrane protein</topology>
    </subcellularLocation>
</comment>
<dbReference type="AlphaFoldDB" id="A0A7G7YMH5"/>
<name>A0A7G7YMH5_9CORY</name>
<organism evidence="9 10">
    <name type="scientific">Corynebacterium anserum</name>
    <dbReference type="NCBI Taxonomy" id="2684406"/>
    <lineage>
        <taxon>Bacteria</taxon>
        <taxon>Bacillati</taxon>
        <taxon>Actinomycetota</taxon>
        <taxon>Actinomycetes</taxon>
        <taxon>Mycobacteriales</taxon>
        <taxon>Corynebacteriaceae</taxon>
        <taxon>Corynebacterium</taxon>
    </lineage>
</organism>
<dbReference type="PANTHER" id="PTHR30269:SF0">
    <property type="entry name" value="MEMBRANE TRANSPORTER PROTEIN YFCA-RELATED"/>
    <property type="match status" value="1"/>
</dbReference>
<evidence type="ECO:0000256" key="5">
    <source>
        <dbReference type="ARBA" id="ARBA00022692"/>
    </source>
</evidence>
<keyword evidence="4 8" id="KW-1003">Cell membrane</keyword>